<dbReference type="Pfam" id="PF22817">
    <property type="entry name" value="ApeP-like"/>
    <property type="match status" value="1"/>
</dbReference>
<dbReference type="SUPFAM" id="SSF54637">
    <property type="entry name" value="Thioesterase/thiol ester dehydrase-isomerase"/>
    <property type="match status" value="1"/>
</dbReference>
<name>A0ABT0GDF5_9GAMM</name>
<evidence type="ECO:0000313" key="2">
    <source>
        <dbReference type="Proteomes" id="UP001431449"/>
    </source>
</evidence>
<dbReference type="EMBL" id="JALNMH010000001">
    <property type="protein sequence ID" value="MCK7592367.1"/>
    <property type="molecule type" value="Genomic_DNA"/>
</dbReference>
<proteinExistence type="predicted"/>
<comment type="caution">
    <text evidence="1">The sequence shown here is derived from an EMBL/GenBank/DDBJ whole genome shotgun (WGS) entry which is preliminary data.</text>
</comment>
<protein>
    <submittedName>
        <fullName evidence="1">Phosphotransferase</fullName>
    </submittedName>
</protein>
<dbReference type="InterPro" id="IPR029069">
    <property type="entry name" value="HotDog_dom_sf"/>
</dbReference>
<dbReference type="Gene3D" id="3.10.129.10">
    <property type="entry name" value="Hotdog Thioesterase"/>
    <property type="match status" value="1"/>
</dbReference>
<organism evidence="1 2">
    <name type="scientific">Pseudomarimonas salicorniae</name>
    <dbReference type="NCBI Taxonomy" id="2933270"/>
    <lineage>
        <taxon>Bacteria</taxon>
        <taxon>Pseudomonadati</taxon>
        <taxon>Pseudomonadota</taxon>
        <taxon>Gammaproteobacteria</taxon>
        <taxon>Lysobacterales</taxon>
        <taxon>Lysobacteraceae</taxon>
        <taxon>Pseudomarimonas</taxon>
    </lineage>
</organism>
<sequence>MIDRDAILAMIPHQGSMCLLDRVLDWNDERIHCQSEAHLRANLPLRSGGRLRGVHLCEFGAQSMAVHGGLLARASGGRAQPGLLVALRGVRISHGVLPALPGPLDVFGDKLAAGETGWQYAFRVKHAGELLAEGRAAVMPAPCGMNLSLR</sequence>
<evidence type="ECO:0000313" key="1">
    <source>
        <dbReference type="EMBL" id="MCK7592367.1"/>
    </source>
</evidence>
<gene>
    <name evidence="1" type="ORF">M0G41_01640</name>
</gene>
<dbReference type="InterPro" id="IPR016776">
    <property type="entry name" value="ApeP-like_dehydratase"/>
</dbReference>
<dbReference type="RefSeq" id="WP_248204483.1">
    <property type="nucleotide sequence ID" value="NZ_JALNMH010000001.1"/>
</dbReference>
<reference evidence="1" key="1">
    <citation type="submission" date="2022-04" db="EMBL/GenBank/DDBJ databases">
        <title>Lysobacter sp. CAU 1642 isolated from sea sand.</title>
        <authorList>
            <person name="Kim W."/>
        </authorList>
    </citation>
    <scope>NUCLEOTIDE SEQUENCE</scope>
    <source>
        <strain evidence="1">CAU 1642</strain>
    </source>
</reference>
<dbReference type="Proteomes" id="UP001431449">
    <property type="component" value="Unassembled WGS sequence"/>
</dbReference>
<keyword evidence="2" id="KW-1185">Reference proteome</keyword>
<accession>A0ABT0GDF5</accession>